<dbReference type="InterPro" id="IPR036388">
    <property type="entry name" value="WH-like_DNA-bd_sf"/>
</dbReference>
<dbReference type="PANTHER" id="PTHR44846:SF17">
    <property type="entry name" value="GNTR-FAMILY TRANSCRIPTIONAL REGULATOR"/>
    <property type="match status" value="1"/>
</dbReference>
<protein>
    <submittedName>
        <fullName evidence="5">Putative GntR-family transcriptional regulator</fullName>
    </submittedName>
</protein>
<dbReference type="Pfam" id="PF07702">
    <property type="entry name" value="UTRA"/>
    <property type="match status" value="1"/>
</dbReference>
<dbReference type="GO" id="GO:0003677">
    <property type="term" value="F:DNA binding"/>
    <property type="evidence" value="ECO:0007669"/>
    <property type="project" value="UniProtKB-KW"/>
</dbReference>
<dbReference type="GO" id="GO:0003700">
    <property type="term" value="F:DNA-binding transcription factor activity"/>
    <property type="evidence" value="ECO:0007669"/>
    <property type="project" value="InterPro"/>
</dbReference>
<organism evidence="5 6">
    <name type="scientific">Microbacterium oleivorans</name>
    <dbReference type="NCBI Taxonomy" id="273677"/>
    <lineage>
        <taxon>Bacteria</taxon>
        <taxon>Bacillati</taxon>
        <taxon>Actinomycetota</taxon>
        <taxon>Actinomycetes</taxon>
        <taxon>Micrococcales</taxon>
        <taxon>Microbacteriaceae</taxon>
        <taxon>Microbacterium</taxon>
    </lineage>
</organism>
<accession>A0A031FTC0</accession>
<reference evidence="5 6" key="1">
    <citation type="submission" date="2014-03" db="EMBL/GenBank/DDBJ databases">
        <title>Draft Genome Sequences of 13 Willow Endophytes.</title>
        <authorList>
            <person name="Gan H.Y."/>
            <person name="Gan H.M."/>
            <person name="Savka M.A."/>
            <person name="Hudson A.O."/>
        </authorList>
    </citation>
    <scope>NUCLEOTIDE SEQUENCE [LARGE SCALE GENOMIC DNA]</scope>
    <source>
        <strain evidence="5 6">RIT293</strain>
    </source>
</reference>
<dbReference type="InterPro" id="IPR028978">
    <property type="entry name" value="Chorismate_lyase_/UTRA_dom_sf"/>
</dbReference>
<dbReference type="GO" id="GO:0045892">
    <property type="term" value="P:negative regulation of DNA-templated transcription"/>
    <property type="evidence" value="ECO:0007669"/>
    <property type="project" value="TreeGrafter"/>
</dbReference>
<dbReference type="AlphaFoldDB" id="A0A031FTC0"/>
<dbReference type="SUPFAM" id="SSF46785">
    <property type="entry name" value="Winged helix' DNA-binding domain"/>
    <property type="match status" value="1"/>
</dbReference>
<dbReference type="CDD" id="cd07377">
    <property type="entry name" value="WHTH_GntR"/>
    <property type="match status" value="1"/>
</dbReference>
<dbReference type="SUPFAM" id="SSF64288">
    <property type="entry name" value="Chorismate lyase-like"/>
    <property type="match status" value="1"/>
</dbReference>
<proteinExistence type="predicted"/>
<dbReference type="EMBL" id="JFYO01000005">
    <property type="protein sequence ID" value="EZP27542.1"/>
    <property type="molecule type" value="Genomic_DNA"/>
</dbReference>
<dbReference type="SMART" id="SM00866">
    <property type="entry name" value="UTRA"/>
    <property type="match status" value="1"/>
</dbReference>
<keyword evidence="3" id="KW-0804">Transcription</keyword>
<dbReference type="OrthoDB" id="3194402at2"/>
<dbReference type="PATRIC" id="fig|273677.3.peg.1511"/>
<dbReference type="PANTHER" id="PTHR44846">
    <property type="entry name" value="MANNOSYL-D-GLYCERATE TRANSPORT/METABOLISM SYSTEM REPRESSOR MNGR-RELATED"/>
    <property type="match status" value="1"/>
</dbReference>
<evidence type="ECO:0000259" key="4">
    <source>
        <dbReference type="PROSITE" id="PS50949"/>
    </source>
</evidence>
<sequence>MVDADTYWPAELFADLDRTGPVPLYFQVSSRLEAAIHSGAIPAGGRLENEIAIGQRLGLSRPTIRRAIQELVDKGLLVRRRGIGTQVVQGQVTRAVELTSLYEDLKNSSHVPATRVLGHDVVPASEIVAQSLGLSVGDDVVFVRRQRSTDGVPVAVLENYLPLEFADITREQLEEHGLYEIMRARGVTIRVAKQKIGARSARGDEGELLDIDSNGPVLTMERVAFDDSGRACEYGHHCYRPDLYSFETTLVAK</sequence>
<evidence type="ECO:0000313" key="6">
    <source>
        <dbReference type="Proteomes" id="UP000024001"/>
    </source>
</evidence>
<evidence type="ECO:0000256" key="3">
    <source>
        <dbReference type="ARBA" id="ARBA00023163"/>
    </source>
</evidence>
<dbReference type="InterPro" id="IPR000524">
    <property type="entry name" value="Tscrpt_reg_HTH_GntR"/>
</dbReference>
<dbReference type="Gene3D" id="3.40.1410.10">
    <property type="entry name" value="Chorismate lyase-like"/>
    <property type="match status" value="1"/>
</dbReference>
<dbReference type="Gene3D" id="1.10.10.10">
    <property type="entry name" value="Winged helix-like DNA-binding domain superfamily/Winged helix DNA-binding domain"/>
    <property type="match status" value="1"/>
</dbReference>
<gene>
    <name evidence="5" type="ORF">BW34_01530</name>
</gene>
<dbReference type="InterPro" id="IPR036390">
    <property type="entry name" value="WH_DNA-bd_sf"/>
</dbReference>
<dbReference type="PRINTS" id="PR00035">
    <property type="entry name" value="HTHGNTR"/>
</dbReference>
<comment type="caution">
    <text evidence="5">The sequence shown here is derived from an EMBL/GenBank/DDBJ whole genome shotgun (WGS) entry which is preliminary data.</text>
</comment>
<feature type="domain" description="HTH gntR-type" evidence="4">
    <location>
        <begin position="22"/>
        <end position="90"/>
    </location>
</feature>
<dbReference type="eggNOG" id="COG2188">
    <property type="taxonomic scope" value="Bacteria"/>
</dbReference>
<name>A0A031FTC0_9MICO</name>
<evidence type="ECO:0000256" key="1">
    <source>
        <dbReference type="ARBA" id="ARBA00023015"/>
    </source>
</evidence>
<dbReference type="Pfam" id="PF00392">
    <property type="entry name" value="GntR"/>
    <property type="match status" value="1"/>
</dbReference>
<dbReference type="Proteomes" id="UP000024001">
    <property type="component" value="Unassembled WGS sequence"/>
</dbReference>
<keyword evidence="1" id="KW-0805">Transcription regulation</keyword>
<dbReference type="SMART" id="SM00345">
    <property type="entry name" value="HTH_GNTR"/>
    <property type="match status" value="1"/>
</dbReference>
<dbReference type="InterPro" id="IPR011663">
    <property type="entry name" value="UTRA"/>
</dbReference>
<keyword evidence="6" id="KW-1185">Reference proteome</keyword>
<dbReference type="PROSITE" id="PS50949">
    <property type="entry name" value="HTH_GNTR"/>
    <property type="match status" value="1"/>
</dbReference>
<dbReference type="InterPro" id="IPR050679">
    <property type="entry name" value="Bact_HTH_transcr_reg"/>
</dbReference>
<dbReference type="RefSeq" id="WP_036310952.1">
    <property type="nucleotide sequence ID" value="NZ_JFYO01000005.1"/>
</dbReference>
<evidence type="ECO:0000313" key="5">
    <source>
        <dbReference type="EMBL" id="EZP27542.1"/>
    </source>
</evidence>
<keyword evidence="2" id="KW-0238">DNA-binding</keyword>
<evidence type="ECO:0000256" key="2">
    <source>
        <dbReference type="ARBA" id="ARBA00023125"/>
    </source>
</evidence>